<dbReference type="Proteomes" id="UP000789525">
    <property type="component" value="Unassembled WGS sequence"/>
</dbReference>
<name>A0ACA9M5I1_9GLOM</name>
<proteinExistence type="predicted"/>
<comment type="caution">
    <text evidence="1">The sequence shown here is derived from an EMBL/GenBank/DDBJ whole genome shotgun (WGS) entry which is preliminary data.</text>
</comment>
<sequence length="1116" mass="120628">MRAFLQKLRGGNSSKGSSNNGYTPTSRELEKEKSFPPLPEWPPPALNTTRKDTTINVPIPSTAAIPLTFEPPPSSVKNTPNFPTAGRPSLSTATESELPPVPTEPQTVEPKAEEKPRKSLTSANGRSTPTAASKTSHSRKNSAGTPPPGANSSTANPLPKINGATSTFATPGYGLDERRKANDSETAPAKSVVTRIVGLHEGRGSTSTNHTTGTARTGAVGTLKNGSVRALVTSPTPGSTSNHASTVPAHRHHGSQPHGRYNAMGLPMADNVSLLRPGTSMSHASQKTGVLTTASWSEAAQEDLVMNLGQRERTRQEVLWEIVASEQRYVHELMMMKESFIDPLLHPFAVNPLGAQSDDEYRSDSPVQSFEHLPIASRFLGPMSLRSPTPNTPNTAVSSQRTPMIPTPDQDSDTDQGEYDEPGANAGKLIASAKTGKKNSVALSAAAKANHPRSPYGTASRAGGATAAMGVNPRIARITTQVSSRSHQSLPPPPRSNTTPAGGATSTTSLGKKSTHDEREPNRPATTEPTRHRTSRHAHFAPSPPPGRVLKKTRKNSEDRPRLVAFPGAVPPHVLPEDLRKCLEVIETGILMGHLKLSEALRKRYDEQYPLVRSLADVFVGNSDILTEYATYVLHLEKALEQVENAINAANPLKRSRQPESTDQVKIGKLLLALDKAAGERGETGLAISLSKPFQRLLKYPLLFQNLLFHTDPSTFEYESTLQMVSEVETIVRSIEDEKIQKEERDKTRDAIARIDGLEKDKMLAVFKPSRLLIEERPQEGSFADLQAKTPPPVSGNSARNQGVKQKASFRRISEVLQSKEEKNGLGSKRDLWLVVFNDVVLLCQRIGTTTLPLSTSANPRSNSLPDTQGKSKYSTNGKRTSAVRPRNLYRLIKIESWTINDKPKPRELVSKEAGHLLGSGDEPEEEGEGEESDDSDRKSKMSFSYWGADKVTLTKPVARRGVPTNASRTQLRTKPVAPSSFAGRQSEKDAKFGGRLRSPENSDGSVVGSNRPNSRRTGPTASPSMARKNIVSTTADSKFTTGSMISVTSKTDNGRASTATVTAQPAKRVRNVSITSGQPRVGNTKTLSAVPSEDSGVGMYRQIIAYDPSISTTKS</sequence>
<protein>
    <submittedName>
        <fullName evidence="1">5285_t:CDS:1</fullName>
    </submittedName>
</protein>
<accession>A0ACA9M5I1</accession>
<keyword evidence="2" id="KW-1185">Reference proteome</keyword>
<reference evidence="1" key="1">
    <citation type="submission" date="2021-06" db="EMBL/GenBank/DDBJ databases">
        <authorList>
            <person name="Kallberg Y."/>
            <person name="Tangrot J."/>
            <person name="Rosling A."/>
        </authorList>
    </citation>
    <scope>NUCLEOTIDE SEQUENCE</scope>
    <source>
        <strain evidence="1">CL356</strain>
    </source>
</reference>
<gene>
    <name evidence="1" type="ORF">ACOLOM_LOCUS5511</name>
</gene>
<evidence type="ECO:0000313" key="1">
    <source>
        <dbReference type="EMBL" id="CAG8568578.1"/>
    </source>
</evidence>
<organism evidence="1 2">
    <name type="scientific">Acaulospora colombiana</name>
    <dbReference type="NCBI Taxonomy" id="27376"/>
    <lineage>
        <taxon>Eukaryota</taxon>
        <taxon>Fungi</taxon>
        <taxon>Fungi incertae sedis</taxon>
        <taxon>Mucoromycota</taxon>
        <taxon>Glomeromycotina</taxon>
        <taxon>Glomeromycetes</taxon>
        <taxon>Diversisporales</taxon>
        <taxon>Acaulosporaceae</taxon>
        <taxon>Acaulospora</taxon>
    </lineage>
</organism>
<dbReference type="EMBL" id="CAJVPT010010265">
    <property type="protein sequence ID" value="CAG8568578.1"/>
    <property type="molecule type" value="Genomic_DNA"/>
</dbReference>
<evidence type="ECO:0000313" key="2">
    <source>
        <dbReference type="Proteomes" id="UP000789525"/>
    </source>
</evidence>